<dbReference type="GeneID" id="71997979"/>
<evidence type="ECO:0000313" key="4">
    <source>
        <dbReference type="Proteomes" id="UP000814176"/>
    </source>
</evidence>
<evidence type="ECO:0000313" key="3">
    <source>
        <dbReference type="EMBL" id="KAH9832895.1"/>
    </source>
</evidence>
<dbReference type="InterPro" id="IPR015943">
    <property type="entry name" value="WD40/YVTN_repeat-like_dom_sf"/>
</dbReference>
<feature type="compositionally biased region" description="Low complexity" evidence="2">
    <location>
        <begin position="475"/>
        <end position="489"/>
    </location>
</feature>
<reference evidence="3 4" key="1">
    <citation type="journal article" date="2021" name="Environ. Microbiol.">
        <title>Gene family expansions and transcriptome signatures uncover fungal adaptations to wood decay.</title>
        <authorList>
            <person name="Hage H."/>
            <person name="Miyauchi S."/>
            <person name="Viragh M."/>
            <person name="Drula E."/>
            <person name="Min B."/>
            <person name="Chaduli D."/>
            <person name="Navarro D."/>
            <person name="Favel A."/>
            <person name="Norest M."/>
            <person name="Lesage-Meessen L."/>
            <person name="Balint B."/>
            <person name="Merenyi Z."/>
            <person name="de Eugenio L."/>
            <person name="Morin E."/>
            <person name="Martinez A.T."/>
            <person name="Baldrian P."/>
            <person name="Stursova M."/>
            <person name="Martinez M.J."/>
            <person name="Novotny C."/>
            <person name="Magnuson J.K."/>
            <person name="Spatafora J.W."/>
            <person name="Maurice S."/>
            <person name="Pangilinan J."/>
            <person name="Andreopoulos W."/>
            <person name="LaButti K."/>
            <person name="Hundley H."/>
            <person name="Na H."/>
            <person name="Kuo A."/>
            <person name="Barry K."/>
            <person name="Lipzen A."/>
            <person name="Henrissat B."/>
            <person name="Riley R."/>
            <person name="Ahrendt S."/>
            <person name="Nagy L.G."/>
            <person name="Grigoriev I.V."/>
            <person name="Martin F."/>
            <person name="Rosso M.N."/>
        </authorList>
    </citation>
    <scope>NUCLEOTIDE SEQUENCE [LARGE SCALE GENOMIC DNA]</scope>
    <source>
        <strain evidence="3 4">CIRM-BRFM 1785</strain>
    </source>
</reference>
<dbReference type="Proteomes" id="UP000814176">
    <property type="component" value="Unassembled WGS sequence"/>
</dbReference>
<feature type="region of interest" description="Disordered" evidence="2">
    <location>
        <begin position="307"/>
        <end position="436"/>
    </location>
</feature>
<evidence type="ECO:0000256" key="2">
    <source>
        <dbReference type="SAM" id="MobiDB-lite"/>
    </source>
</evidence>
<dbReference type="RefSeq" id="XP_047775661.1">
    <property type="nucleotide sequence ID" value="XM_047917247.1"/>
</dbReference>
<dbReference type="PANTHER" id="PTHR44414:SF1">
    <property type="entry name" value="PROTEIN NEDD1"/>
    <property type="match status" value="1"/>
</dbReference>
<organism evidence="3 4">
    <name type="scientific">Rhodofomes roseus</name>
    <dbReference type="NCBI Taxonomy" id="34475"/>
    <lineage>
        <taxon>Eukaryota</taxon>
        <taxon>Fungi</taxon>
        <taxon>Dikarya</taxon>
        <taxon>Basidiomycota</taxon>
        <taxon>Agaricomycotina</taxon>
        <taxon>Agaricomycetes</taxon>
        <taxon>Polyporales</taxon>
        <taxon>Rhodofomes</taxon>
    </lineage>
</organism>
<dbReference type="InterPro" id="IPR036322">
    <property type="entry name" value="WD40_repeat_dom_sf"/>
</dbReference>
<keyword evidence="4" id="KW-1185">Reference proteome</keyword>
<accession>A0ABQ8K6M3</accession>
<dbReference type="SMART" id="SM00320">
    <property type="entry name" value="WD40"/>
    <property type="match status" value="4"/>
</dbReference>
<feature type="coiled-coil region" evidence="1">
    <location>
        <begin position="743"/>
        <end position="770"/>
    </location>
</feature>
<dbReference type="PANTHER" id="PTHR44414">
    <property type="entry name" value="PROTEIN NEDD1"/>
    <property type="match status" value="1"/>
</dbReference>
<feature type="region of interest" description="Disordered" evidence="2">
    <location>
        <begin position="456"/>
        <end position="594"/>
    </location>
</feature>
<dbReference type="Gene3D" id="2.130.10.10">
    <property type="entry name" value="YVTN repeat-like/Quinoprotein amine dehydrogenase"/>
    <property type="match status" value="2"/>
</dbReference>
<proteinExistence type="predicted"/>
<sequence length="771" mass="80974">MLAVATTSSLHIAEPQGLRRATSIAPTCTLDSPPTCHTWSPDNSSLILAQAHSISRYDSSGTLTKTLYDDATGAITALVAKDRGNTVIFNAGQQVHVLDAHAGKISRTFDTHKAPVAALSLSNDSTLLASTSANAVHVHNLTHGSHTVLRGLPSGETVTACAFHPHARTRLLVGAGAQVLVYDTTRPSGPLKTIAISTQKDSSEEIVSIASSPFSKTLVAVACSGGAIALVDLEKEKERSMYKTWSVHVPITCLAFSAEGAVLYVGTENGRVLWQDLRALDKPPKSITVSDNGDRVVALSMQKKLKPEDIAAPTKESAATKKPASTKPLVQQDQNKTSAPRTTTTKPEKPDKKTVTSPVASRTIAGRASPAVKPRVASNGSPRPVRSRAGVAVAGVKSPAARKASAGGVTKKIFSPPRSPPARRGQPGEERQDLNVSVRIESLLNLPVSARAKENVNPAGGSLGPVGSDVPPSISSAPMRTTAAATTADSRTRTENIRRASGSSTTSTRTRSVSGSTTSSGRASKASTRPTSAASSHTSPSARPVPKAPSAYRKGASRQSLTPSPDLPDVDEDVPATPLPMGKRAGKGKAGGMGVLGLGTPEVDRWIKAGEVGVADRANGKKVGFASESDGDEDEVEIARRVPLPGDAITEPAFTMQVSPARRPGLASGSSATWAPVPSPLRNSTSHAHLGSPNTRAAAGLLQTLLRDAMYDFRQETHGELVGLHLDMLRMGRGLRGEMRAVVDEFRGEISTLREENRVLREENERLKRGF</sequence>
<evidence type="ECO:0000256" key="1">
    <source>
        <dbReference type="SAM" id="Coils"/>
    </source>
</evidence>
<dbReference type="SUPFAM" id="SSF50978">
    <property type="entry name" value="WD40 repeat-like"/>
    <property type="match status" value="1"/>
</dbReference>
<comment type="caution">
    <text evidence="3">The sequence shown here is derived from an EMBL/GenBank/DDBJ whole genome shotgun (WGS) entry which is preliminary data.</text>
</comment>
<feature type="compositionally biased region" description="Polar residues" evidence="2">
    <location>
        <begin position="328"/>
        <end position="339"/>
    </location>
</feature>
<dbReference type="InterPro" id="IPR001680">
    <property type="entry name" value="WD40_rpt"/>
</dbReference>
<dbReference type="InterPro" id="IPR052818">
    <property type="entry name" value="NEDD1_Spindle_Assembly"/>
</dbReference>
<dbReference type="EMBL" id="JADCUA010000020">
    <property type="protein sequence ID" value="KAH9832895.1"/>
    <property type="molecule type" value="Genomic_DNA"/>
</dbReference>
<protein>
    <submittedName>
        <fullName evidence="3">YVTN repeat-like/Quino protein amine dehydrogenase</fullName>
    </submittedName>
</protein>
<gene>
    <name evidence="3" type="ORF">C8Q71DRAFT_243147</name>
</gene>
<name>A0ABQ8K6M3_9APHY</name>
<keyword evidence="1" id="KW-0175">Coiled coil</keyword>
<dbReference type="Pfam" id="PF00400">
    <property type="entry name" value="WD40"/>
    <property type="match status" value="2"/>
</dbReference>
<feature type="compositionally biased region" description="Low complexity" evidence="2">
    <location>
        <begin position="499"/>
        <end position="544"/>
    </location>
</feature>